<dbReference type="GO" id="GO:0060090">
    <property type="term" value="F:molecular adaptor activity"/>
    <property type="evidence" value="ECO:0007669"/>
    <property type="project" value="TreeGrafter"/>
</dbReference>
<organism evidence="5 6">
    <name type="scientific">Vanilla planifolia</name>
    <name type="common">Vanilla</name>
    <dbReference type="NCBI Taxonomy" id="51239"/>
    <lineage>
        <taxon>Eukaryota</taxon>
        <taxon>Viridiplantae</taxon>
        <taxon>Streptophyta</taxon>
        <taxon>Embryophyta</taxon>
        <taxon>Tracheophyta</taxon>
        <taxon>Spermatophyta</taxon>
        <taxon>Magnoliopsida</taxon>
        <taxon>Liliopsida</taxon>
        <taxon>Asparagales</taxon>
        <taxon>Orchidaceae</taxon>
        <taxon>Vanilloideae</taxon>
        <taxon>Vanilleae</taxon>
        <taxon>Vanilla</taxon>
    </lineage>
</organism>
<proteinExistence type="predicted"/>
<name>A0A835V1C4_VANPL</name>
<accession>A0A835V1C4</accession>
<dbReference type="GO" id="GO:0005680">
    <property type="term" value="C:anaphase-promoting complex"/>
    <property type="evidence" value="ECO:0007669"/>
    <property type="project" value="InterPro"/>
</dbReference>
<keyword evidence="1" id="KW-0132">Cell division</keyword>
<dbReference type="GO" id="GO:0051301">
    <property type="term" value="P:cell division"/>
    <property type="evidence" value="ECO:0007669"/>
    <property type="project" value="UniProtKB-KW"/>
</dbReference>
<reference evidence="5 6" key="1">
    <citation type="journal article" date="2020" name="Nat. Food">
        <title>A phased Vanilla planifolia genome enables genetic improvement of flavour and production.</title>
        <authorList>
            <person name="Hasing T."/>
            <person name="Tang H."/>
            <person name="Brym M."/>
            <person name="Khazi F."/>
            <person name="Huang T."/>
            <person name="Chambers A.H."/>
        </authorList>
    </citation>
    <scope>NUCLEOTIDE SEQUENCE [LARGE SCALE GENOMIC DNA]</scope>
    <source>
        <tissue evidence="5">Leaf</tissue>
    </source>
</reference>
<protein>
    <recommendedName>
        <fullName evidence="4">Anaphase-promoting complex subunit 1 N-terminal domain-containing protein</fullName>
    </recommendedName>
</protein>
<dbReference type="InterPro" id="IPR049255">
    <property type="entry name" value="Apc1_N"/>
</dbReference>
<evidence type="ECO:0000256" key="3">
    <source>
        <dbReference type="ARBA" id="ARBA00023306"/>
    </source>
</evidence>
<evidence type="ECO:0000313" key="6">
    <source>
        <dbReference type="Proteomes" id="UP000636800"/>
    </source>
</evidence>
<gene>
    <name evidence="5" type="ORF">HPP92_012036</name>
</gene>
<evidence type="ECO:0000256" key="2">
    <source>
        <dbReference type="ARBA" id="ARBA00022776"/>
    </source>
</evidence>
<dbReference type="Pfam" id="PF12859">
    <property type="entry name" value="ANAPC1"/>
    <property type="match status" value="1"/>
</dbReference>
<dbReference type="PANTHER" id="PTHR12827:SF3">
    <property type="entry name" value="ANAPHASE-PROMOTING COMPLEX SUBUNIT 1"/>
    <property type="match status" value="1"/>
</dbReference>
<evidence type="ECO:0000256" key="1">
    <source>
        <dbReference type="ARBA" id="ARBA00022618"/>
    </source>
</evidence>
<evidence type="ECO:0000313" key="5">
    <source>
        <dbReference type="EMBL" id="KAG0481178.1"/>
    </source>
</evidence>
<keyword evidence="3" id="KW-0131">Cell cycle</keyword>
<dbReference type="AlphaFoldDB" id="A0A835V1C4"/>
<feature type="domain" description="Anaphase-promoting complex subunit 1 N-terminal" evidence="4">
    <location>
        <begin position="33"/>
        <end position="218"/>
    </location>
</feature>
<dbReference type="Proteomes" id="UP000636800">
    <property type="component" value="Chromosome 5"/>
</dbReference>
<dbReference type="EMBL" id="JADCNL010000005">
    <property type="protein sequence ID" value="KAG0481178.1"/>
    <property type="molecule type" value="Genomic_DNA"/>
</dbReference>
<keyword evidence="2" id="KW-0498">Mitosis</keyword>
<sequence length="226" mass="25616">MSIGVRQLKLLREFKPFGLTVEARDGKLAEDVPDKYDYFLFGREVTRERDELFPLELDFSSHVSPSDCGEQELFIRGNRIIWSKGSEVQKRYSSTNNVVMACWCRMDAIPDALLCVLEISNLSIYYVSGEVVCIPLPYSVSCIWPLPFGLLIQKSIDGCRSSTISNSAIYARDIARAPKEHRYHYPTVSPVIDSILKEDGATFSSHLVLKHPMGELQVTYVEERGN</sequence>
<dbReference type="OrthoDB" id="10266567at2759"/>
<keyword evidence="6" id="KW-1185">Reference proteome</keyword>
<evidence type="ECO:0000259" key="4">
    <source>
        <dbReference type="Pfam" id="PF12859"/>
    </source>
</evidence>
<dbReference type="GO" id="GO:0031145">
    <property type="term" value="P:anaphase-promoting complex-dependent catabolic process"/>
    <property type="evidence" value="ECO:0007669"/>
    <property type="project" value="TreeGrafter"/>
</dbReference>
<dbReference type="PANTHER" id="PTHR12827">
    <property type="entry name" value="MEIOTIC CHECKPOINT REGULATOR TSG24 FAMILY MEMBER"/>
    <property type="match status" value="1"/>
</dbReference>
<comment type="caution">
    <text evidence="5">The sequence shown here is derived from an EMBL/GenBank/DDBJ whole genome shotgun (WGS) entry which is preliminary data.</text>
</comment>
<dbReference type="GO" id="GO:0007091">
    <property type="term" value="P:metaphase/anaphase transition of mitotic cell cycle"/>
    <property type="evidence" value="ECO:0007669"/>
    <property type="project" value="TreeGrafter"/>
</dbReference>
<dbReference type="InterPro" id="IPR024990">
    <property type="entry name" value="Apc1"/>
</dbReference>
<dbReference type="GO" id="GO:0070979">
    <property type="term" value="P:protein K11-linked ubiquitination"/>
    <property type="evidence" value="ECO:0007669"/>
    <property type="project" value="TreeGrafter"/>
</dbReference>